<sequence>MPTETDVASDIATSTDTTSIPNTVEPPLTNASSDDVPNITEHAETIRHSTRSKRPPTYLTDFQTNNIARYPITNFLSYDMLSSYFRHTILSISFTTEPHTYKEASKIH</sequence>
<keyword evidence="3" id="KW-1185">Reference proteome</keyword>
<feature type="compositionally biased region" description="Low complexity" evidence="1">
    <location>
        <begin position="1"/>
        <end position="20"/>
    </location>
</feature>
<reference evidence="2 3" key="1">
    <citation type="journal article" date="2023" name="Life. Sci Alliance">
        <title>Evolutionary insights into 3D genome organization and epigenetic landscape of Vigna mungo.</title>
        <authorList>
            <person name="Junaid A."/>
            <person name="Singh B."/>
            <person name="Bhatia S."/>
        </authorList>
    </citation>
    <scope>NUCLEOTIDE SEQUENCE [LARGE SCALE GENOMIC DNA]</scope>
    <source>
        <strain evidence="2">Urdbean</strain>
    </source>
</reference>
<name>A0AAQ3RVA7_VIGMU</name>
<evidence type="ECO:0000313" key="3">
    <source>
        <dbReference type="Proteomes" id="UP001374535"/>
    </source>
</evidence>
<accession>A0AAQ3RVA7</accession>
<evidence type="ECO:0000256" key="1">
    <source>
        <dbReference type="SAM" id="MobiDB-lite"/>
    </source>
</evidence>
<organism evidence="2 3">
    <name type="scientific">Vigna mungo</name>
    <name type="common">Black gram</name>
    <name type="synonym">Phaseolus mungo</name>
    <dbReference type="NCBI Taxonomy" id="3915"/>
    <lineage>
        <taxon>Eukaryota</taxon>
        <taxon>Viridiplantae</taxon>
        <taxon>Streptophyta</taxon>
        <taxon>Embryophyta</taxon>
        <taxon>Tracheophyta</taxon>
        <taxon>Spermatophyta</taxon>
        <taxon>Magnoliopsida</taxon>
        <taxon>eudicotyledons</taxon>
        <taxon>Gunneridae</taxon>
        <taxon>Pentapetalae</taxon>
        <taxon>rosids</taxon>
        <taxon>fabids</taxon>
        <taxon>Fabales</taxon>
        <taxon>Fabaceae</taxon>
        <taxon>Papilionoideae</taxon>
        <taxon>50 kb inversion clade</taxon>
        <taxon>NPAAA clade</taxon>
        <taxon>indigoferoid/millettioid clade</taxon>
        <taxon>Phaseoleae</taxon>
        <taxon>Vigna</taxon>
    </lineage>
</organism>
<evidence type="ECO:0000313" key="2">
    <source>
        <dbReference type="EMBL" id="WVZ09204.1"/>
    </source>
</evidence>
<gene>
    <name evidence="2" type="ORF">V8G54_013734</name>
</gene>
<dbReference type="AlphaFoldDB" id="A0AAQ3RVA7"/>
<proteinExistence type="predicted"/>
<dbReference type="Proteomes" id="UP001374535">
    <property type="component" value="Chromosome 5"/>
</dbReference>
<protein>
    <submittedName>
        <fullName evidence="2">Uncharacterized protein</fullName>
    </submittedName>
</protein>
<dbReference type="EMBL" id="CP144696">
    <property type="protein sequence ID" value="WVZ09204.1"/>
    <property type="molecule type" value="Genomic_DNA"/>
</dbReference>
<feature type="region of interest" description="Disordered" evidence="1">
    <location>
        <begin position="1"/>
        <end position="37"/>
    </location>
</feature>